<keyword evidence="2" id="KW-1185">Reference proteome</keyword>
<dbReference type="RefSeq" id="WP_131749645.1">
    <property type="nucleotide sequence ID" value="NZ_CAACYI010000001.1"/>
</dbReference>
<protein>
    <submittedName>
        <fullName evidence="1">Uncharacterized protein</fullName>
    </submittedName>
</protein>
<organism evidence="1 2">
    <name type="scientific">Urinicoccus massiliensis</name>
    <dbReference type="NCBI Taxonomy" id="1723382"/>
    <lineage>
        <taxon>Bacteria</taxon>
        <taxon>Bacillati</taxon>
        <taxon>Bacillota</taxon>
        <taxon>Tissierellia</taxon>
        <taxon>Tissierellales</taxon>
        <taxon>Peptoniphilaceae</taxon>
        <taxon>Urinicoccus</taxon>
    </lineage>
</organism>
<comment type="caution">
    <text evidence="1">The sequence shown here is derived from an EMBL/GenBank/DDBJ whole genome shotgun (WGS) entry which is preliminary data.</text>
</comment>
<sequence>MTKKTYKRCLLIMILIGLCLVPVLYAQSDHRPQAVKEVAYEFQVPLSKDVKRLKEIYKEPDFHGDGEAGILLSAKAEEIKFIEDRLSPYEVDKNSKEFDALEGCLKVLNRRGFQPGLSEISRAYFKQTTDYRYGNFIGLLIDEKTNKILYVRWDT</sequence>
<reference evidence="1 2" key="1">
    <citation type="submission" date="2019-02" db="EMBL/GenBank/DDBJ databases">
        <authorList>
            <consortium name="Pathogen Informatics"/>
        </authorList>
    </citation>
    <scope>NUCLEOTIDE SEQUENCE [LARGE SCALE GENOMIC DNA]</scope>
    <source>
        <strain evidence="1 2">3012STDY7089603</strain>
    </source>
</reference>
<evidence type="ECO:0000313" key="2">
    <source>
        <dbReference type="Proteomes" id="UP000377798"/>
    </source>
</evidence>
<dbReference type="EMBL" id="CAACYI010000001">
    <property type="protein sequence ID" value="VFB16975.1"/>
    <property type="molecule type" value="Genomic_DNA"/>
</dbReference>
<proteinExistence type="predicted"/>
<evidence type="ECO:0000313" key="1">
    <source>
        <dbReference type="EMBL" id="VFB16975.1"/>
    </source>
</evidence>
<gene>
    <name evidence="1" type="ORF">NCTC13150_01551</name>
</gene>
<accession>A0A8H2QTJ8</accession>
<dbReference type="AlphaFoldDB" id="A0A8H2QTJ8"/>
<name>A0A8H2QTJ8_9FIRM</name>
<dbReference type="Proteomes" id="UP000377798">
    <property type="component" value="Unassembled WGS sequence"/>
</dbReference>